<organism evidence="1 2">
    <name type="scientific">Acanthoscelides obtectus</name>
    <name type="common">Bean weevil</name>
    <name type="synonym">Bruchus obtectus</name>
    <dbReference type="NCBI Taxonomy" id="200917"/>
    <lineage>
        <taxon>Eukaryota</taxon>
        <taxon>Metazoa</taxon>
        <taxon>Ecdysozoa</taxon>
        <taxon>Arthropoda</taxon>
        <taxon>Hexapoda</taxon>
        <taxon>Insecta</taxon>
        <taxon>Pterygota</taxon>
        <taxon>Neoptera</taxon>
        <taxon>Endopterygota</taxon>
        <taxon>Coleoptera</taxon>
        <taxon>Polyphaga</taxon>
        <taxon>Cucujiformia</taxon>
        <taxon>Chrysomeloidea</taxon>
        <taxon>Chrysomelidae</taxon>
        <taxon>Bruchinae</taxon>
        <taxon>Bruchini</taxon>
        <taxon>Acanthoscelides</taxon>
    </lineage>
</organism>
<proteinExistence type="predicted"/>
<evidence type="ECO:0000313" key="1">
    <source>
        <dbReference type="EMBL" id="CAH1992951.1"/>
    </source>
</evidence>
<gene>
    <name evidence="1" type="ORF">ACAOBT_LOCUS21193</name>
</gene>
<comment type="caution">
    <text evidence="1">The sequence shown here is derived from an EMBL/GenBank/DDBJ whole genome shotgun (WGS) entry which is preliminary data.</text>
</comment>
<reference evidence="1" key="1">
    <citation type="submission" date="2022-03" db="EMBL/GenBank/DDBJ databases">
        <authorList>
            <person name="Sayadi A."/>
        </authorList>
    </citation>
    <scope>NUCLEOTIDE SEQUENCE</scope>
</reference>
<accession>A0A9P0L8B6</accession>
<dbReference type="Proteomes" id="UP001152888">
    <property type="component" value="Unassembled WGS sequence"/>
</dbReference>
<keyword evidence="2" id="KW-1185">Reference proteome</keyword>
<name>A0A9P0L8B6_ACAOB</name>
<sequence>MLKFEGYKHKECCFAMENQNILSYGGVPFKYLGFLFFRGNMSAGGINFPVAEQQHMAVTSCPLSADEIEPTCFFPLKEITFGGRFADV</sequence>
<dbReference type="EMBL" id="CAKOFQ010007160">
    <property type="protein sequence ID" value="CAH1992951.1"/>
    <property type="molecule type" value="Genomic_DNA"/>
</dbReference>
<protein>
    <submittedName>
        <fullName evidence="1">Uncharacterized protein</fullName>
    </submittedName>
</protein>
<evidence type="ECO:0000313" key="2">
    <source>
        <dbReference type="Proteomes" id="UP001152888"/>
    </source>
</evidence>
<dbReference type="AlphaFoldDB" id="A0A9P0L8B6"/>